<evidence type="ECO:0000256" key="6">
    <source>
        <dbReference type="ARBA" id="ARBA00023242"/>
    </source>
</evidence>
<dbReference type="InterPro" id="IPR016024">
    <property type="entry name" value="ARM-type_fold"/>
</dbReference>
<dbReference type="Pfam" id="PF08389">
    <property type="entry name" value="Xpo1"/>
    <property type="match status" value="1"/>
</dbReference>
<proteinExistence type="inferred from homology"/>
<comment type="function">
    <text evidence="7">tRNA nucleus export receptor which facilitates tRNA translocation across the nuclear pore complex. Involved in pre-tRNA splicing, probably by affecting the interaction of pre-tRNA with splicing endonuclease.</text>
</comment>
<accession>A0ABR4AMI3</accession>
<evidence type="ECO:0000256" key="5">
    <source>
        <dbReference type="ARBA" id="ARBA00022737"/>
    </source>
</evidence>
<protein>
    <recommendedName>
        <fullName evidence="8">Importin N-terminal domain-containing protein</fullName>
    </recommendedName>
</protein>
<keyword evidence="4" id="KW-0819">tRNA processing</keyword>
<dbReference type="PROSITE" id="PS50166">
    <property type="entry name" value="IMPORTIN_B_NT"/>
    <property type="match status" value="1"/>
</dbReference>
<dbReference type="InterPro" id="IPR057941">
    <property type="entry name" value="TPR_TNPO3_IPO13_2nd"/>
</dbReference>
<comment type="subcellular location">
    <subcellularLocation>
        <location evidence="1">Nucleus</location>
    </subcellularLocation>
</comment>
<dbReference type="InterPro" id="IPR011989">
    <property type="entry name" value="ARM-like"/>
</dbReference>
<evidence type="ECO:0000256" key="4">
    <source>
        <dbReference type="ARBA" id="ARBA00022694"/>
    </source>
</evidence>
<dbReference type="InterPro" id="IPR058537">
    <property type="entry name" value="TPR_TNPO3_IPO13_4th"/>
</dbReference>
<dbReference type="PANTHER" id="PTHR12363:SF53">
    <property type="entry name" value="MRNA TRANSPORT REGULATOR MTR10"/>
    <property type="match status" value="1"/>
</dbReference>
<dbReference type="Proteomes" id="UP001590950">
    <property type="component" value="Unassembled WGS sequence"/>
</dbReference>
<evidence type="ECO:0000256" key="1">
    <source>
        <dbReference type="ARBA" id="ARBA00004123"/>
    </source>
</evidence>
<dbReference type="EMBL" id="JBEFKJ010000003">
    <property type="protein sequence ID" value="KAL2046962.1"/>
    <property type="molecule type" value="Genomic_DNA"/>
</dbReference>
<comment type="similarity">
    <text evidence="2">Belongs to the importin beta family.</text>
</comment>
<dbReference type="Pfam" id="PF24140">
    <property type="entry name" value="TPR_TNPO3_IPO13_3rd"/>
    <property type="match status" value="1"/>
</dbReference>
<evidence type="ECO:0000313" key="10">
    <source>
        <dbReference type="Proteomes" id="UP001590950"/>
    </source>
</evidence>
<dbReference type="InterPro" id="IPR013598">
    <property type="entry name" value="Exportin-1/Importin-b-like"/>
</dbReference>
<gene>
    <name evidence="9" type="ORF">N7G274_000980</name>
</gene>
<dbReference type="Pfam" id="PF24138">
    <property type="entry name" value="TPR_TNPO3_IPO13_2nd"/>
    <property type="match status" value="1"/>
</dbReference>
<keyword evidence="3" id="KW-0813">Transport</keyword>
<dbReference type="Gene3D" id="1.25.10.10">
    <property type="entry name" value="Leucine-rich Repeat Variant"/>
    <property type="match status" value="1"/>
</dbReference>
<sequence length="977" mass="109471">MASADVESFKPVLVALSTMQSNVERAQKSQAHEYLETFQKSPEAWNITLSILSASDTPPEPKLFAATTLKGKITYDLDQLPRQALSGLRNSILTLLTAYSDGPRPIRTQLCVCMANLAIQMTEWKDVLQVVGSTLGNSGSTSGSDCVLEFLRVLPEEVTEGRKINLSEDDLTSRTKELLEDNAAQVLRLLTQYSQSSAGASSNPHLLECVSSWLREIPVADVVNSSLFDAIVNALSVDASFEAAVDCMCTILRDTREVDESIETIQVIYPRLLSLSPKIAQAADSEDQDTLKGLTRLFAEAGEHWVVMIARLPNEFRGLVEGILECCARDTDREAIALTFLFWYEFKQMVTLEKYKEARNNFADIFGKLVDIMIKHLEYPAPEGPDEIDLFDGDREQEEKFREFRHQMGDVLKDCCDVITVTECLGKAFNLIQRWISTYGSQATETKVPYWQQLEAPLFSMRAMGRMVSPEESVVLRQVIPLIVQIPNHEKLRFQAIMALGRYTDWTAQHPEFLQPQLNFVMAAFKHESQEVVKAAALAFKFFGTDCRKLLADHVTQLHGFYEDVLDTLPPGSQEEVTDGVACVISAQPIDNTYPMFKLYCDLVIRRMMARANEATNAEDDAAKLAVADYVQLITIFIQQIQPYVSPRDENPAVKYCEEILPVLSKIAETFTSSTPILERVCRCWRYMVLSYRTAVLPLLPALAQQLASGFQNSRQGCFLWATDSVLREFANGAEFVDESTTHAIYDFFERQALAFLRIMNDLPPSDLPDVIEDFFRLLIDALIYYHTSLIPSHVCGPIIRAANSALTLQQGAPLTATLHFLCDFLSYGTDHPNSSNFDEASDAGRALNPPEIQQCVKSLIAENGEVLTQRILTGMMFSFPRDCFPDASSVLLALFEVMPQAVSMWVKNTIQMLPAGTVKAGEGERLMTAMAAKLQQGEVRKVRVLLQDFTNSYRRRNVAPREGLGRLEATRFKFSG</sequence>
<evidence type="ECO:0000256" key="7">
    <source>
        <dbReference type="ARBA" id="ARBA00025147"/>
    </source>
</evidence>
<dbReference type="Pfam" id="PF18806">
    <property type="entry name" value="Importin_rep_3"/>
    <property type="match status" value="1"/>
</dbReference>
<dbReference type="SMART" id="SM00913">
    <property type="entry name" value="IBN_N"/>
    <property type="match status" value="1"/>
</dbReference>
<evidence type="ECO:0000256" key="2">
    <source>
        <dbReference type="ARBA" id="ARBA00007991"/>
    </source>
</evidence>
<evidence type="ECO:0000256" key="3">
    <source>
        <dbReference type="ARBA" id="ARBA00022448"/>
    </source>
</evidence>
<organism evidence="9 10">
    <name type="scientific">Stereocaulon virgatum</name>
    <dbReference type="NCBI Taxonomy" id="373712"/>
    <lineage>
        <taxon>Eukaryota</taxon>
        <taxon>Fungi</taxon>
        <taxon>Dikarya</taxon>
        <taxon>Ascomycota</taxon>
        <taxon>Pezizomycotina</taxon>
        <taxon>Lecanoromycetes</taxon>
        <taxon>OSLEUM clade</taxon>
        <taxon>Lecanoromycetidae</taxon>
        <taxon>Lecanorales</taxon>
        <taxon>Lecanorineae</taxon>
        <taxon>Stereocaulaceae</taxon>
        <taxon>Stereocaulon</taxon>
    </lineage>
</organism>
<dbReference type="SUPFAM" id="SSF48371">
    <property type="entry name" value="ARM repeat"/>
    <property type="match status" value="1"/>
</dbReference>
<dbReference type="InterPro" id="IPR057942">
    <property type="entry name" value="TPR_TNPO3_IPO13_3rd"/>
</dbReference>
<dbReference type="InterPro" id="IPR051345">
    <property type="entry name" value="Importin_beta-like_NTR"/>
</dbReference>
<dbReference type="InterPro" id="IPR001494">
    <property type="entry name" value="Importin-beta_N"/>
</dbReference>
<dbReference type="InterPro" id="IPR040520">
    <property type="entry name" value="Importin_rep_3"/>
</dbReference>
<keyword evidence="6" id="KW-0539">Nucleus</keyword>
<dbReference type="Pfam" id="PF24139">
    <property type="entry name" value="TPR_TNPO3_IPO13_4th"/>
    <property type="match status" value="1"/>
</dbReference>
<dbReference type="Pfam" id="PF03810">
    <property type="entry name" value="IBN_N"/>
    <property type="match status" value="1"/>
</dbReference>
<name>A0ABR4AMI3_9LECA</name>
<dbReference type="PANTHER" id="PTHR12363">
    <property type="entry name" value="TRANSPORTIN 3 AND IMPORTIN 13"/>
    <property type="match status" value="1"/>
</dbReference>
<evidence type="ECO:0000259" key="8">
    <source>
        <dbReference type="PROSITE" id="PS50166"/>
    </source>
</evidence>
<keyword evidence="5" id="KW-0677">Repeat</keyword>
<evidence type="ECO:0000313" key="9">
    <source>
        <dbReference type="EMBL" id="KAL2046962.1"/>
    </source>
</evidence>
<comment type="caution">
    <text evidence="9">The sequence shown here is derived from an EMBL/GenBank/DDBJ whole genome shotgun (WGS) entry which is preliminary data.</text>
</comment>
<reference evidence="9 10" key="1">
    <citation type="submission" date="2024-09" db="EMBL/GenBank/DDBJ databases">
        <title>Rethinking Asexuality: The Enigmatic Case of Functional Sexual Genes in Lepraria (Stereocaulaceae).</title>
        <authorList>
            <person name="Doellman M."/>
            <person name="Sun Y."/>
            <person name="Barcenas-Pena A."/>
            <person name="Lumbsch H.T."/>
            <person name="Grewe F."/>
        </authorList>
    </citation>
    <scope>NUCLEOTIDE SEQUENCE [LARGE SCALE GENOMIC DNA]</scope>
    <source>
        <strain evidence="9 10">Mercado 3170</strain>
    </source>
</reference>
<keyword evidence="10" id="KW-1185">Reference proteome</keyword>
<feature type="domain" description="Importin N-terminal" evidence="8">
    <location>
        <begin position="31"/>
        <end position="98"/>
    </location>
</feature>